<dbReference type="AlphaFoldDB" id="A0A507BIV0"/>
<dbReference type="InterPro" id="IPR001461">
    <property type="entry name" value="Aspartic_peptidase_A1"/>
</dbReference>
<dbReference type="Pfam" id="PF00026">
    <property type="entry name" value="Asp"/>
    <property type="match status" value="1"/>
</dbReference>
<dbReference type="STRING" id="1093900.A0A507BIV0"/>
<dbReference type="SUPFAM" id="SSF50630">
    <property type="entry name" value="Acid proteases"/>
    <property type="match status" value="1"/>
</dbReference>
<dbReference type="PANTHER" id="PTHR47966:SF51">
    <property type="entry name" value="BETA-SITE APP-CLEAVING ENZYME, ISOFORM A-RELATED"/>
    <property type="match status" value="1"/>
</dbReference>
<dbReference type="EMBL" id="SKBQ01000142">
    <property type="protein sequence ID" value="TPX17349.1"/>
    <property type="molecule type" value="Genomic_DNA"/>
</dbReference>
<reference evidence="4 5" key="1">
    <citation type="submission" date="2019-06" db="EMBL/GenBank/DDBJ databases">
        <title>Draft genome sequence of the filamentous fungus Phialemoniopsis curvata isolated from diesel fuel.</title>
        <authorList>
            <person name="Varaljay V.A."/>
            <person name="Lyon W.J."/>
            <person name="Crouch A.L."/>
            <person name="Drake C.E."/>
            <person name="Hollomon J.M."/>
            <person name="Nadeau L.J."/>
            <person name="Nunn H.S."/>
            <person name="Stevenson B.S."/>
            <person name="Bojanowski C.L."/>
            <person name="Crookes-Goodson W.J."/>
        </authorList>
    </citation>
    <scope>NUCLEOTIDE SEQUENCE [LARGE SCALE GENOMIC DNA]</scope>
    <source>
        <strain evidence="4 5">D216</strain>
    </source>
</reference>
<keyword evidence="5" id="KW-1185">Reference proteome</keyword>
<dbReference type="GO" id="GO:0004190">
    <property type="term" value="F:aspartic-type endopeptidase activity"/>
    <property type="evidence" value="ECO:0007669"/>
    <property type="project" value="InterPro"/>
</dbReference>
<dbReference type="OrthoDB" id="771136at2759"/>
<dbReference type="PROSITE" id="PS51767">
    <property type="entry name" value="PEPTIDASE_A1"/>
    <property type="match status" value="1"/>
</dbReference>
<dbReference type="GO" id="GO:0006508">
    <property type="term" value="P:proteolysis"/>
    <property type="evidence" value="ECO:0007669"/>
    <property type="project" value="InterPro"/>
</dbReference>
<dbReference type="Gene3D" id="2.40.70.10">
    <property type="entry name" value="Acid Proteases"/>
    <property type="match status" value="2"/>
</dbReference>
<dbReference type="RefSeq" id="XP_030999060.1">
    <property type="nucleotide sequence ID" value="XM_031134990.1"/>
</dbReference>
<dbReference type="InterPro" id="IPR033121">
    <property type="entry name" value="PEPTIDASE_A1"/>
</dbReference>
<protein>
    <recommendedName>
        <fullName evidence="3">Peptidase A1 domain-containing protein</fullName>
    </recommendedName>
</protein>
<feature type="signal peptide" evidence="2">
    <location>
        <begin position="1"/>
        <end position="20"/>
    </location>
</feature>
<evidence type="ECO:0000313" key="5">
    <source>
        <dbReference type="Proteomes" id="UP000319257"/>
    </source>
</evidence>
<dbReference type="GeneID" id="41979625"/>
<sequence length="523" mass="56553">MASTRFLAPLLLLLVSGAAAAHVETKLYATSPRAMTILGQDMQDYTGDHFVFNGAIPWYPYSVDVGVGTPAQTQSMALTVQHGESWVLWSEHCLPRDDINPNRTSYYRNCSSGSFDDVKSSSFAYNETGRYYGSFASGREAGVDGFVMQDTVHIGGAEWSNTTMGLGTWAELDTGFFGLGRPWLYPNGQNATGSGQATMLDQMVAHRVIDSPAFSIYADNRLLLNSTTGGGGEATRREIGSILFGAVDRSKYDGPLKRIQASYGRDKVSGSSWERAPGYFANVTGFWTRDAAGKDRPVGTRGSQIYAAVNPTFAISNLPSDVAAELYRAVGSVAYLAYVNLKAVLCDRIPDLRGSFGVELGGAGGYRLEVPLRDLVVPPEAFHMVLKGRWDGSEGEKYCLLAVQEEARRNQYYRYDYQNSGPEWVIGSMMLRGTYAVFDSENMEVSLAPLKAGGGGRAADIVAFGSAGAHAPDSEFVGYEECFVKSCQKKEDEDEKNGGLRVDVQTGLLVSSALAALGFILVG</sequence>
<evidence type="ECO:0000256" key="2">
    <source>
        <dbReference type="SAM" id="SignalP"/>
    </source>
</evidence>
<name>A0A507BIV0_9PEZI</name>
<dbReference type="PRINTS" id="PR00792">
    <property type="entry name" value="PEPSIN"/>
</dbReference>
<dbReference type="InterPro" id="IPR021109">
    <property type="entry name" value="Peptidase_aspartic_dom_sf"/>
</dbReference>
<accession>A0A507BIV0</accession>
<evidence type="ECO:0000313" key="4">
    <source>
        <dbReference type="EMBL" id="TPX17349.1"/>
    </source>
</evidence>
<feature type="chain" id="PRO_5021283521" description="Peptidase A1 domain-containing protein" evidence="2">
    <location>
        <begin position="21"/>
        <end position="523"/>
    </location>
</feature>
<organism evidence="4 5">
    <name type="scientific">Thyridium curvatum</name>
    <dbReference type="NCBI Taxonomy" id="1093900"/>
    <lineage>
        <taxon>Eukaryota</taxon>
        <taxon>Fungi</taxon>
        <taxon>Dikarya</taxon>
        <taxon>Ascomycota</taxon>
        <taxon>Pezizomycotina</taxon>
        <taxon>Sordariomycetes</taxon>
        <taxon>Sordariomycetidae</taxon>
        <taxon>Thyridiales</taxon>
        <taxon>Thyridiaceae</taxon>
        <taxon>Thyridium</taxon>
    </lineage>
</organism>
<feature type="domain" description="Peptidase A1" evidence="3">
    <location>
        <begin position="61"/>
        <end position="448"/>
    </location>
</feature>
<dbReference type="Proteomes" id="UP000319257">
    <property type="component" value="Unassembled WGS sequence"/>
</dbReference>
<dbReference type="InParanoid" id="A0A507BIV0"/>
<proteinExistence type="inferred from homology"/>
<keyword evidence="2" id="KW-0732">Signal</keyword>
<dbReference type="PANTHER" id="PTHR47966">
    <property type="entry name" value="BETA-SITE APP-CLEAVING ENZYME, ISOFORM A-RELATED"/>
    <property type="match status" value="1"/>
</dbReference>
<gene>
    <name evidence="4" type="ORF">E0L32_012178</name>
</gene>
<evidence type="ECO:0000259" key="3">
    <source>
        <dbReference type="PROSITE" id="PS51767"/>
    </source>
</evidence>
<comment type="similarity">
    <text evidence="1">Belongs to the peptidase A1 family.</text>
</comment>
<evidence type="ECO:0000256" key="1">
    <source>
        <dbReference type="ARBA" id="ARBA00007447"/>
    </source>
</evidence>
<comment type="caution">
    <text evidence="4">The sequence shown here is derived from an EMBL/GenBank/DDBJ whole genome shotgun (WGS) entry which is preliminary data.</text>
</comment>